<evidence type="ECO:0000256" key="21">
    <source>
        <dbReference type="ARBA" id="ARBA00031469"/>
    </source>
</evidence>
<comment type="caution">
    <text evidence="26">The sequence shown here is derived from an EMBL/GenBank/DDBJ whole genome shotgun (WGS) entry which is preliminary data.</text>
</comment>
<comment type="catalytic activity">
    <reaction evidence="1">
        <text>Exonucleolytic cleavage of poly(A) to 5'-AMP.</text>
        <dbReference type="EC" id="3.1.13.4"/>
    </reaction>
</comment>
<evidence type="ECO:0000256" key="17">
    <source>
        <dbReference type="ARBA" id="ARBA00023163"/>
    </source>
</evidence>
<dbReference type="InterPro" id="IPR036691">
    <property type="entry name" value="Endo/exonu/phosph_ase_sf"/>
</dbReference>
<keyword evidence="11" id="KW-0677">Repeat</keyword>
<keyword evidence="17" id="KW-0804">Transcription</keyword>
<keyword evidence="8" id="KW-0433">Leucine-rich repeat</keyword>
<evidence type="ECO:0000256" key="6">
    <source>
        <dbReference type="ARBA" id="ARBA00012161"/>
    </source>
</evidence>
<evidence type="ECO:0000256" key="22">
    <source>
        <dbReference type="ARBA" id="ARBA00033317"/>
    </source>
</evidence>
<dbReference type="FunFam" id="3.80.10.10:FF:000447">
    <property type="entry name" value="Glucose-repressible alcohol dehydrogenase transcriptional effector"/>
    <property type="match status" value="1"/>
</dbReference>
<keyword evidence="14" id="KW-0460">Magnesium</keyword>
<feature type="region of interest" description="Disordered" evidence="24">
    <location>
        <begin position="581"/>
        <end position="613"/>
    </location>
</feature>
<evidence type="ECO:0000256" key="5">
    <source>
        <dbReference type="ARBA" id="ARBA00010774"/>
    </source>
</evidence>
<feature type="domain" description="Endonuclease/exonuclease/phosphatase" evidence="25">
    <location>
        <begin position="387"/>
        <end position="731"/>
    </location>
</feature>
<evidence type="ECO:0000256" key="23">
    <source>
        <dbReference type="ARBA" id="ARBA00045495"/>
    </source>
</evidence>
<dbReference type="SUPFAM" id="SSF56219">
    <property type="entry name" value="DNase I-like"/>
    <property type="match status" value="1"/>
</dbReference>
<evidence type="ECO:0000256" key="14">
    <source>
        <dbReference type="ARBA" id="ARBA00022842"/>
    </source>
</evidence>
<dbReference type="OrthoDB" id="428734at2759"/>
<gene>
    <name evidence="26" type="ORF">FRX48_00628</name>
</gene>
<dbReference type="GO" id="GO:0046872">
    <property type="term" value="F:metal ion binding"/>
    <property type="evidence" value="ECO:0007669"/>
    <property type="project" value="UniProtKB-KW"/>
</dbReference>
<comment type="function">
    <text evidence="23">Acts as a catalytic component of the CCR4-NOT core complex, which in the nucleus seems to be a general transcription factor, and in the cytoplasm the major mRNA deadenylase involved in mRNA turnover. Ccr4 has 3'-5' RNase activity with a strong preference for polyadenylated substrates and also low exonuclease activity towards single-stranded DNA.</text>
</comment>
<feature type="compositionally biased region" description="Low complexity" evidence="24">
    <location>
        <begin position="51"/>
        <end position="63"/>
    </location>
</feature>
<feature type="region of interest" description="Disordered" evidence="24">
    <location>
        <begin position="1"/>
        <end position="69"/>
    </location>
</feature>
<accession>A0A5M8Q4B1</accession>
<keyword evidence="12" id="KW-0378">Hydrolase</keyword>
<evidence type="ECO:0000256" key="15">
    <source>
        <dbReference type="ARBA" id="ARBA00022884"/>
    </source>
</evidence>
<keyword evidence="15" id="KW-0694">RNA-binding</keyword>
<dbReference type="FunFam" id="3.60.10.10:FF:000037">
    <property type="entry name" value="Glucose-repressible alcohol dehydrogenase transcriptional effector"/>
    <property type="match status" value="1"/>
</dbReference>
<dbReference type="InterPro" id="IPR032675">
    <property type="entry name" value="LRR_dom_sf"/>
</dbReference>
<evidence type="ECO:0000256" key="11">
    <source>
        <dbReference type="ARBA" id="ARBA00022737"/>
    </source>
</evidence>
<feature type="compositionally biased region" description="Polar residues" evidence="24">
    <location>
        <begin position="132"/>
        <end position="154"/>
    </location>
</feature>
<evidence type="ECO:0000256" key="16">
    <source>
        <dbReference type="ARBA" id="ARBA00023015"/>
    </source>
</evidence>
<keyword evidence="18" id="KW-0539">Nucleus</keyword>
<evidence type="ECO:0000256" key="20">
    <source>
        <dbReference type="ARBA" id="ARBA00030493"/>
    </source>
</evidence>
<dbReference type="CDD" id="cd09097">
    <property type="entry name" value="Deadenylase_CCR4"/>
    <property type="match status" value="1"/>
</dbReference>
<dbReference type="EMBL" id="VXIT01000001">
    <property type="protein sequence ID" value="KAA6415909.1"/>
    <property type="molecule type" value="Genomic_DNA"/>
</dbReference>
<organism evidence="26 27">
    <name type="scientific">Lasallia pustulata</name>
    <dbReference type="NCBI Taxonomy" id="136370"/>
    <lineage>
        <taxon>Eukaryota</taxon>
        <taxon>Fungi</taxon>
        <taxon>Dikarya</taxon>
        <taxon>Ascomycota</taxon>
        <taxon>Pezizomycotina</taxon>
        <taxon>Lecanoromycetes</taxon>
        <taxon>OSLEUM clade</taxon>
        <taxon>Umbilicariomycetidae</taxon>
        <taxon>Umbilicariales</taxon>
        <taxon>Umbilicariaceae</taxon>
        <taxon>Lasallia</taxon>
    </lineage>
</organism>
<evidence type="ECO:0000256" key="24">
    <source>
        <dbReference type="SAM" id="MobiDB-lite"/>
    </source>
</evidence>
<dbReference type="AlphaFoldDB" id="A0A5M8Q4B1"/>
<dbReference type="GO" id="GO:0005634">
    <property type="term" value="C:nucleus"/>
    <property type="evidence" value="ECO:0007669"/>
    <property type="project" value="UniProtKB-SubCell"/>
</dbReference>
<keyword evidence="9" id="KW-0540">Nuclease</keyword>
<dbReference type="SUPFAM" id="SSF52058">
    <property type="entry name" value="L domain-like"/>
    <property type="match status" value="1"/>
</dbReference>
<keyword evidence="7" id="KW-0963">Cytoplasm</keyword>
<proteinExistence type="inferred from homology"/>
<dbReference type="Proteomes" id="UP000324767">
    <property type="component" value="Unassembled WGS sequence"/>
</dbReference>
<dbReference type="PANTHER" id="PTHR12121">
    <property type="entry name" value="CARBON CATABOLITE REPRESSOR PROTEIN 4"/>
    <property type="match status" value="1"/>
</dbReference>
<evidence type="ECO:0000256" key="18">
    <source>
        <dbReference type="ARBA" id="ARBA00023242"/>
    </source>
</evidence>
<dbReference type="EC" id="3.1.13.4" evidence="6"/>
<dbReference type="Pfam" id="PF03372">
    <property type="entry name" value="Exo_endo_phos"/>
    <property type="match status" value="1"/>
</dbReference>
<evidence type="ECO:0000256" key="8">
    <source>
        <dbReference type="ARBA" id="ARBA00022614"/>
    </source>
</evidence>
<feature type="region of interest" description="Disordered" evidence="24">
    <location>
        <begin position="178"/>
        <end position="229"/>
    </location>
</feature>
<feature type="compositionally biased region" description="Basic residues" evidence="24">
    <location>
        <begin position="100"/>
        <end position="118"/>
    </location>
</feature>
<protein>
    <recommendedName>
        <fullName evidence="19">CCR4-Not complex 3'-5'-exoribonuclease subunit Ccr4</fullName>
        <ecNumber evidence="6">3.1.13.4</ecNumber>
    </recommendedName>
    <alternativeName>
        <fullName evidence="20">Carbon catabolite repressor protein 4</fullName>
    </alternativeName>
    <alternativeName>
        <fullName evidence="21">Cytoplasmic deadenylase</fullName>
    </alternativeName>
    <alternativeName>
        <fullName evidence="22">Glucose-repressible alcohol dehydrogenase transcriptional effector</fullName>
    </alternativeName>
</protein>
<keyword evidence="13" id="KW-0269">Exonuclease</keyword>
<evidence type="ECO:0000313" key="26">
    <source>
        <dbReference type="EMBL" id="KAA6415909.1"/>
    </source>
</evidence>
<evidence type="ECO:0000313" key="27">
    <source>
        <dbReference type="Proteomes" id="UP000324767"/>
    </source>
</evidence>
<dbReference type="GO" id="GO:0003723">
    <property type="term" value="F:RNA binding"/>
    <property type="evidence" value="ECO:0007669"/>
    <property type="project" value="UniProtKB-KW"/>
</dbReference>
<evidence type="ECO:0000256" key="10">
    <source>
        <dbReference type="ARBA" id="ARBA00022723"/>
    </source>
</evidence>
<feature type="compositionally biased region" description="Polar residues" evidence="24">
    <location>
        <begin position="32"/>
        <end position="50"/>
    </location>
</feature>
<evidence type="ECO:0000256" key="4">
    <source>
        <dbReference type="ARBA" id="ARBA00004496"/>
    </source>
</evidence>
<evidence type="ECO:0000256" key="12">
    <source>
        <dbReference type="ARBA" id="ARBA00022801"/>
    </source>
</evidence>
<reference evidence="26 27" key="1">
    <citation type="submission" date="2019-09" db="EMBL/GenBank/DDBJ databases">
        <title>The hologenome of the rock-dwelling lichen Lasallia pustulata.</title>
        <authorList>
            <person name="Greshake Tzovaras B."/>
            <person name="Segers F."/>
            <person name="Bicker A."/>
            <person name="Dal Grande F."/>
            <person name="Otte J."/>
            <person name="Hankeln T."/>
            <person name="Schmitt I."/>
            <person name="Ebersberger I."/>
        </authorList>
    </citation>
    <scope>NUCLEOTIDE SEQUENCE [LARGE SCALE GENOMIC DNA]</scope>
    <source>
        <strain evidence="26">A1-1</strain>
    </source>
</reference>
<dbReference type="GO" id="GO:0005737">
    <property type="term" value="C:cytoplasm"/>
    <property type="evidence" value="ECO:0007669"/>
    <property type="project" value="UniProtKB-SubCell"/>
</dbReference>
<dbReference type="InterPro" id="IPR005135">
    <property type="entry name" value="Endo/exonuclease/phosphatase"/>
</dbReference>
<evidence type="ECO:0000256" key="3">
    <source>
        <dbReference type="ARBA" id="ARBA00004123"/>
    </source>
</evidence>
<dbReference type="Gene3D" id="3.60.10.10">
    <property type="entry name" value="Endonuclease/exonuclease/phosphatase"/>
    <property type="match status" value="1"/>
</dbReference>
<evidence type="ECO:0000259" key="25">
    <source>
        <dbReference type="Pfam" id="PF03372"/>
    </source>
</evidence>
<comment type="similarity">
    <text evidence="5">Belongs to the CCR4/nocturin family.</text>
</comment>
<dbReference type="Gene3D" id="3.80.10.10">
    <property type="entry name" value="Ribonuclease Inhibitor"/>
    <property type="match status" value="1"/>
</dbReference>
<evidence type="ECO:0000256" key="2">
    <source>
        <dbReference type="ARBA" id="ARBA00001946"/>
    </source>
</evidence>
<evidence type="ECO:0000256" key="13">
    <source>
        <dbReference type="ARBA" id="ARBA00022839"/>
    </source>
</evidence>
<dbReference type="InterPro" id="IPR050410">
    <property type="entry name" value="CCR4/nocturin_mRNA_transcr"/>
</dbReference>
<dbReference type="GO" id="GO:0004535">
    <property type="term" value="F:poly(A)-specific ribonuclease activity"/>
    <property type="evidence" value="ECO:0007669"/>
    <property type="project" value="UniProtKB-EC"/>
</dbReference>
<evidence type="ECO:0000256" key="9">
    <source>
        <dbReference type="ARBA" id="ARBA00022722"/>
    </source>
</evidence>
<dbReference type="PANTHER" id="PTHR12121:SF100">
    <property type="entry name" value="POLY(A)-SPECIFIC RIBONUCLEASE"/>
    <property type="match status" value="1"/>
</dbReference>
<keyword evidence="10" id="KW-0479">Metal-binding</keyword>
<evidence type="ECO:0000256" key="7">
    <source>
        <dbReference type="ARBA" id="ARBA00022490"/>
    </source>
</evidence>
<evidence type="ECO:0000256" key="1">
    <source>
        <dbReference type="ARBA" id="ARBA00001663"/>
    </source>
</evidence>
<feature type="region of interest" description="Disordered" evidence="24">
    <location>
        <begin position="100"/>
        <end position="161"/>
    </location>
</feature>
<comment type="cofactor">
    <cofactor evidence="2">
        <name>Mg(2+)</name>
        <dbReference type="ChEBI" id="CHEBI:18420"/>
    </cofactor>
</comment>
<sequence>MADGSYRYQQQPGAGQFYYTQHNQQNHHQRQLARNGSPVNSGRSGYNNDTPSPSRSPVSQSSSQNHFGMFNQSHQQGQHVMMNGGNGHQRYMQMNMTHKYPHQTHQQHHNQQNHHHQQNHGGGHGGIGHQHTFSSGTLSNSTPHFTPSTLHNGTQNGNQGVVGQNVSEHWQQQLQLVAESRQTAEQPHHHCKKDGAARSNKGSGQISIEDEPKEDTTEERNRAMTNGENRSQDWAAMDLSGQGLRALAPMLFFAYTFLDKLYIDNNKLSHLPSTIGRLKNLSLLNASNNELLELPEEIGMLVNLRSLLVFDNSLHTLPFEIGYLHQLEILGIEGNPLNDDLKAEIMQNGTRSLVNHLKENTEAGPPPIDRDWHVIDDTPAAEKFSVLTYNILCDKAATTAQYGYTPSSALSWEYRKDIILREVKDRNADFVCLQEVEMESYSDFFRRELAFNDYKGVFWPRTRARTMPEREAKLVDGCATFYKSAKYVCLDRHMIDIGNIAINRPDMKGEHDIFNRVMPRDHIAVVAFFENRLTGSRIIVVNAHLFWDPAYADVKLVQVAIMMEQVTLLANKWAKHPPCTDKVAFRHSEPDGDTDDESHEAPAAEPGPSLEYSSGSQIPLIICGDFNSTTASGVYDLIAHGSLPSNHSDLANRAYGNFTRDGIAHPFSLKSAYGSIGELRFTNYTPGFVGVIDYIFYSTNALQVTALLGAVDEDYLQKVPGFPNHHFPSDHLALQACFLVKPRKERKVVEADFGPQRERRN</sequence>
<keyword evidence="16" id="KW-0805">Transcription regulation</keyword>
<name>A0A5M8Q4B1_9LECA</name>
<evidence type="ECO:0000256" key="19">
    <source>
        <dbReference type="ARBA" id="ARBA00023475"/>
    </source>
</evidence>
<comment type="subcellular location">
    <subcellularLocation>
        <location evidence="4">Cytoplasm</location>
    </subcellularLocation>
    <subcellularLocation>
        <location evidence="3">Nucleus</location>
    </subcellularLocation>
</comment>